<evidence type="ECO:0000313" key="2">
    <source>
        <dbReference type="Proteomes" id="UP000231259"/>
    </source>
</evidence>
<organism evidence="1 2">
    <name type="scientific">Puniceibacterium antarcticum</name>
    <dbReference type="NCBI Taxonomy" id="1206336"/>
    <lineage>
        <taxon>Bacteria</taxon>
        <taxon>Pseudomonadati</taxon>
        <taxon>Pseudomonadota</taxon>
        <taxon>Alphaproteobacteria</taxon>
        <taxon>Rhodobacterales</taxon>
        <taxon>Paracoccaceae</taxon>
        <taxon>Puniceibacterium</taxon>
    </lineage>
</organism>
<evidence type="ECO:0000313" key="1">
    <source>
        <dbReference type="EMBL" id="PIL21987.1"/>
    </source>
</evidence>
<dbReference type="EMBL" id="AWWI01000017">
    <property type="protein sequence ID" value="PIL21987.1"/>
    <property type="molecule type" value="Genomic_DNA"/>
</dbReference>
<sequence>MDGALDVILDVVDRAETSLCKMTTVRIDEGFPSSVFLAGLEARGIHHVARLRANPTLDRLAELHMNRPAAPEGRLHCKARLWRDDGV</sequence>
<comment type="caution">
    <text evidence="1">The sequence shown here is derived from an EMBL/GenBank/DDBJ whole genome shotgun (WGS) entry which is preliminary data.</text>
</comment>
<dbReference type="Proteomes" id="UP000231259">
    <property type="component" value="Unassembled WGS sequence"/>
</dbReference>
<proteinExistence type="predicted"/>
<keyword evidence="2" id="KW-1185">Reference proteome</keyword>
<dbReference type="AlphaFoldDB" id="A0A2G8RKB6"/>
<evidence type="ECO:0008006" key="3">
    <source>
        <dbReference type="Google" id="ProtNLM"/>
    </source>
</evidence>
<protein>
    <recommendedName>
        <fullName evidence="3">Transposase DDE domain-containing protein</fullName>
    </recommendedName>
</protein>
<gene>
    <name evidence="1" type="ORF">P775_01435</name>
</gene>
<accession>A0A2G8RKB6</accession>
<reference evidence="1 2" key="1">
    <citation type="submission" date="2013-09" db="EMBL/GenBank/DDBJ databases">
        <title>Genome sequencing of Phaeobacter antarcticus sp. nov. SM1211.</title>
        <authorList>
            <person name="Zhang X.-Y."/>
            <person name="Liu C."/>
            <person name="Chen X.-L."/>
            <person name="Xie B.-B."/>
            <person name="Qin Q.-L."/>
            <person name="Rong J.-C."/>
            <person name="Zhang Y.-Z."/>
        </authorList>
    </citation>
    <scope>NUCLEOTIDE SEQUENCE [LARGE SCALE GENOMIC DNA]</scope>
    <source>
        <strain evidence="1 2">SM1211</strain>
    </source>
</reference>
<name>A0A2G8RKB6_9RHOB</name>